<evidence type="ECO:0000313" key="10">
    <source>
        <dbReference type="Proteomes" id="UP000663586"/>
    </source>
</evidence>
<evidence type="ECO:0000256" key="1">
    <source>
        <dbReference type="ARBA" id="ARBA00000085"/>
    </source>
</evidence>
<keyword evidence="3" id="KW-0808">Transferase</keyword>
<dbReference type="InterPro" id="IPR036097">
    <property type="entry name" value="HisK_dim/P_sf"/>
</dbReference>
<reference evidence="9" key="1">
    <citation type="submission" date="2020-11" db="EMBL/GenBank/DDBJ databases">
        <title>Carbohydrate-dependent, anaerobic sulfur respiration: A novel catabolism in halophilic archaea.</title>
        <authorList>
            <person name="Sorokin D.Y."/>
            <person name="Messina E."/>
            <person name="Smedile F."/>
            <person name="La Cono V."/>
            <person name="Hallsworth J.E."/>
            <person name="Yakimov M.M."/>
        </authorList>
    </citation>
    <scope>NUCLEOTIDE SEQUENCE</scope>
    <source>
        <strain evidence="9">AArc-S</strain>
    </source>
</reference>
<proteinExistence type="predicted"/>
<evidence type="ECO:0000256" key="4">
    <source>
        <dbReference type="ARBA" id="ARBA00022741"/>
    </source>
</evidence>
<keyword evidence="7" id="KW-0812">Transmembrane</keyword>
<dbReference type="CDD" id="cd00075">
    <property type="entry name" value="HATPase"/>
    <property type="match status" value="1"/>
</dbReference>
<dbReference type="GO" id="GO:0005524">
    <property type="term" value="F:ATP binding"/>
    <property type="evidence" value="ECO:0007669"/>
    <property type="project" value="UniProtKB-KW"/>
</dbReference>
<accession>A0A897MUX8</accession>
<dbReference type="InterPro" id="IPR003594">
    <property type="entry name" value="HATPase_dom"/>
</dbReference>
<dbReference type="Proteomes" id="UP000663586">
    <property type="component" value="Chromosome"/>
</dbReference>
<dbReference type="InterPro" id="IPR050980">
    <property type="entry name" value="2C_sensor_his_kinase"/>
</dbReference>
<evidence type="ECO:0000256" key="6">
    <source>
        <dbReference type="ARBA" id="ARBA00022840"/>
    </source>
</evidence>
<gene>
    <name evidence="9" type="ORF">AArcS_0821</name>
</gene>
<dbReference type="InterPro" id="IPR036890">
    <property type="entry name" value="HATPase_C_sf"/>
</dbReference>
<dbReference type="GO" id="GO:0000155">
    <property type="term" value="F:phosphorelay sensor kinase activity"/>
    <property type="evidence" value="ECO:0007669"/>
    <property type="project" value="InterPro"/>
</dbReference>
<dbReference type="Gene3D" id="3.30.565.10">
    <property type="entry name" value="Histidine kinase-like ATPase, C-terminal domain"/>
    <property type="match status" value="1"/>
</dbReference>
<organism evidence="9 10">
    <name type="scientific">Natranaeroarchaeum sulfidigenes</name>
    <dbReference type="NCBI Taxonomy" id="2784880"/>
    <lineage>
        <taxon>Archaea</taxon>
        <taxon>Methanobacteriati</taxon>
        <taxon>Methanobacteriota</taxon>
        <taxon>Stenosarchaea group</taxon>
        <taxon>Halobacteria</taxon>
        <taxon>Halobacteriales</taxon>
        <taxon>Natronoarchaeaceae</taxon>
        <taxon>Natranaeroarchaeum</taxon>
    </lineage>
</organism>
<dbReference type="SMART" id="SM00387">
    <property type="entry name" value="HATPase_c"/>
    <property type="match status" value="1"/>
</dbReference>
<dbReference type="PANTHER" id="PTHR44936:SF10">
    <property type="entry name" value="SENSOR PROTEIN RSTB"/>
    <property type="match status" value="1"/>
</dbReference>
<dbReference type="InterPro" id="IPR005467">
    <property type="entry name" value="His_kinase_dom"/>
</dbReference>
<dbReference type="EC" id="2.7.13.3" evidence="2"/>
<feature type="domain" description="Histidine kinase" evidence="8">
    <location>
        <begin position="105"/>
        <end position="310"/>
    </location>
</feature>
<dbReference type="EMBL" id="CP064786">
    <property type="protein sequence ID" value="QSG02045.1"/>
    <property type="molecule type" value="Genomic_DNA"/>
</dbReference>
<protein>
    <recommendedName>
        <fullName evidence="2">histidine kinase</fullName>
        <ecNumber evidence="2">2.7.13.3</ecNumber>
    </recommendedName>
</protein>
<keyword evidence="6" id="KW-0067">ATP-binding</keyword>
<evidence type="ECO:0000256" key="2">
    <source>
        <dbReference type="ARBA" id="ARBA00012438"/>
    </source>
</evidence>
<dbReference type="Pfam" id="PF02518">
    <property type="entry name" value="HATPase_c"/>
    <property type="match status" value="1"/>
</dbReference>
<feature type="transmembrane region" description="Helical" evidence="7">
    <location>
        <begin position="57"/>
        <end position="77"/>
    </location>
</feature>
<dbReference type="AlphaFoldDB" id="A0A897MUX8"/>
<comment type="catalytic activity">
    <reaction evidence="1">
        <text>ATP + protein L-histidine = ADP + protein N-phospho-L-histidine.</text>
        <dbReference type="EC" id="2.7.13.3"/>
    </reaction>
</comment>
<dbReference type="KEGG" id="hara:AArcS_0821"/>
<keyword evidence="10" id="KW-1185">Reference proteome</keyword>
<dbReference type="SUPFAM" id="SSF55874">
    <property type="entry name" value="ATPase domain of HSP90 chaperone/DNA topoisomerase II/histidine kinase"/>
    <property type="match status" value="1"/>
</dbReference>
<keyword evidence="7" id="KW-1133">Transmembrane helix</keyword>
<evidence type="ECO:0000259" key="8">
    <source>
        <dbReference type="PROSITE" id="PS50109"/>
    </source>
</evidence>
<name>A0A897MUX8_9EURY</name>
<evidence type="ECO:0000256" key="7">
    <source>
        <dbReference type="SAM" id="Phobius"/>
    </source>
</evidence>
<keyword evidence="7" id="KW-0472">Membrane</keyword>
<dbReference type="SUPFAM" id="SSF47384">
    <property type="entry name" value="Homodimeric domain of signal transducing histidine kinase"/>
    <property type="match status" value="1"/>
</dbReference>
<keyword evidence="5 9" id="KW-0418">Kinase</keyword>
<evidence type="ECO:0000256" key="5">
    <source>
        <dbReference type="ARBA" id="ARBA00022777"/>
    </source>
</evidence>
<dbReference type="PROSITE" id="PS50109">
    <property type="entry name" value="HIS_KIN"/>
    <property type="match status" value="1"/>
</dbReference>
<feature type="transmembrane region" description="Helical" evidence="7">
    <location>
        <begin position="28"/>
        <end position="51"/>
    </location>
</feature>
<evidence type="ECO:0000256" key="3">
    <source>
        <dbReference type="ARBA" id="ARBA00022679"/>
    </source>
</evidence>
<dbReference type="PANTHER" id="PTHR44936">
    <property type="entry name" value="SENSOR PROTEIN CREC"/>
    <property type="match status" value="1"/>
</dbReference>
<keyword evidence="4" id="KW-0547">Nucleotide-binding</keyword>
<evidence type="ECO:0000313" key="9">
    <source>
        <dbReference type="EMBL" id="QSG02045.1"/>
    </source>
</evidence>
<sequence length="330" mass="36408">MVIGIELLILRMSRVKSLISMSPLKISLGYLVFGILWVPATDLLLAALFTAQAPPTAIGLAKSWTFIALSAVLIYLLSTIHRQQMSTAQTKLRAANEQLQVLHRVFRHNIRNDINVIQGYAEILTERLDCETDRDHARAVQQTAEGITAISEKLKMLENVDPTLSDEHVVDLVEIVKSEVEHAGSGNLAVDITTDLPSRAWVECDESIRYAVREVLENAVRHNEKSLRQIHISLDRTDGAVSLDIEDNGPGIPDAELRSLDAGEETALVHASSVGLWLVRWVSQLHDGRVQFDTEDSSGTTVSFEFQAGSRTTLLDAEASVNDRIEAVAD</sequence>